<name>A0A2L1U3F6_9BACL</name>
<dbReference type="AlphaFoldDB" id="A0A2L1U3F6"/>
<organism evidence="1 2">
    <name type="scientific">Paenibacillus larvae subsp. larvae</name>
    <dbReference type="NCBI Taxonomy" id="147375"/>
    <lineage>
        <taxon>Bacteria</taxon>
        <taxon>Bacillati</taxon>
        <taxon>Bacillota</taxon>
        <taxon>Bacilli</taxon>
        <taxon>Bacillales</taxon>
        <taxon>Paenibacillaceae</taxon>
        <taxon>Paenibacillus</taxon>
    </lineage>
</organism>
<dbReference type="EMBL" id="CP019655">
    <property type="protein sequence ID" value="AVF27441.1"/>
    <property type="molecule type" value="Genomic_DNA"/>
</dbReference>
<dbReference type="Proteomes" id="UP000239833">
    <property type="component" value="Chromosome"/>
</dbReference>
<gene>
    <name evidence="1" type="ORF">ERICIII_03328</name>
</gene>
<evidence type="ECO:0000313" key="1">
    <source>
        <dbReference type="EMBL" id="AVF27441.1"/>
    </source>
</evidence>
<protein>
    <submittedName>
        <fullName evidence="1">Uncharacterized protein</fullName>
    </submittedName>
</protein>
<sequence>MHLQAMTVLVKARWSKNKTVVDGPRVQLDKLTEVLGLPGGYYYEYPCRVFLQK</sequence>
<reference evidence="2" key="1">
    <citation type="submission" date="2017-02" db="EMBL/GenBank/DDBJ databases">
        <title>Delineation of Paenibacillus larvae strains originating from foulbrood outbreaks.</title>
        <authorList>
            <person name="Beims H."/>
            <person name="Bunk B."/>
            <person name="Sproeer C."/>
            <person name="Mohr K.I."/>
            <person name="Pradella S."/>
            <person name="Guenther G."/>
            <person name="Rohde M."/>
            <person name="von der Ohe W."/>
            <person name="Steinert M."/>
        </authorList>
    </citation>
    <scope>NUCLEOTIDE SEQUENCE [LARGE SCALE GENOMIC DNA]</scope>
    <source>
        <strain evidence="2">Eric_III</strain>
    </source>
</reference>
<proteinExistence type="predicted"/>
<accession>A0A2L1U3F6</accession>
<evidence type="ECO:0000313" key="2">
    <source>
        <dbReference type="Proteomes" id="UP000239833"/>
    </source>
</evidence>